<evidence type="ECO:0000313" key="2">
    <source>
        <dbReference type="EMBL" id="PTA68386.1"/>
    </source>
</evidence>
<protein>
    <submittedName>
        <fullName evidence="2">Uncharacterized protein</fullName>
    </submittedName>
</protein>
<feature type="compositionally biased region" description="Basic and acidic residues" evidence="1">
    <location>
        <begin position="169"/>
        <end position="182"/>
    </location>
</feature>
<keyword evidence="3" id="KW-1185">Reference proteome</keyword>
<evidence type="ECO:0000313" key="3">
    <source>
        <dbReference type="Proteomes" id="UP000240317"/>
    </source>
</evidence>
<gene>
    <name evidence="2" type="ORF">C8263_08105</name>
</gene>
<proteinExistence type="predicted"/>
<evidence type="ECO:0000256" key="1">
    <source>
        <dbReference type="SAM" id="MobiDB-lite"/>
    </source>
</evidence>
<feature type="region of interest" description="Disordered" evidence="1">
    <location>
        <begin position="134"/>
        <end position="182"/>
    </location>
</feature>
<name>A0A2T3W921_9DEIO</name>
<feature type="region of interest" description="Disordered" evidence="1">
    <location>
        <begin position="1"/>
        <end position="66"/>
    </location>
</feature>
<dbReference type="Proteomes" id="UP000240317">
    <property type="component" value="Unassembled WGS sequence"/>
</dbReference>
<dbReference type="EMBL" id="PYSV01000006">
    <property type="protein sequence ID" value="PTA68386.1"/>
    <property type="molecule type" value="Genomic_DNA"/>
</dbReference>
<feature type="compositionally biased region" description="Basic and acidic residues" evidence="1">
    <location>
        <begin position="51"/>
        <end position="65"/>
    </location>
</feature>
<organism evidence="2 3">
    <name type="scientific">Deinococcus arcticus</name>
    <dbReference type="NCBI Taxonomy" id="2136176"/>
    <lineage>
        <taxon>Bacteria</taxon>
        <taxon>Thermotogati</taxon>
        <taxon>Deinococcota</taxon>
        <taxon>Deinococci</taxon>
        <taxon>Deinococcales</taxon>
        <taxon>Deinococcaceae</taxon>
        <taxon>Deinococcus</taxon>
    </lineage>
</organism>
<reference evidence="2 3" key="1">
    <citation type="submission" date="2018-03" db="EMBL/GenBank/DDBJ databases">
        <title>Draft genome of Deinococcus sp. OD32.</title>
        <authorList>
            <person name="Wang X.-P."/>
            <person name="Du Z.-J."/>
        </authorList>
    </citation>
    <scope>NUCLEOTIDE SEQUENCE [LARGE SCALE GENOMIC DNA]</scope>
    <source>
        <strain evidence="2 3">OD32</strain>
    </source>
</reference>
<accession>A0A2T3W921</accession>
<sequence length="182" mass="19165">MRPGATGAHTDPMSNDRRDPPSELAVTNVQTGFDTPDPKDHAQVTYSTTPGEDRVSTANEGKYEPVEVPSAKEVTGQFDHLATRDPAAMEHTPQAPEFAGAQTVAGLGGENLDAIVPTAGIGVNAGVAMAYQTRLGSADPNPGYTPPSEQGPPHLSERPGDLPQGETSELEHQIKGDRERGF</sequence>
<dbReference type="AlphaFoldDB" id="A0A2T3W921"/>
<comment type="caution">
    <text evidence="2">The sequence shown here is derived from an EMBL/GenBank/DDBJ whole genome shotgun (WGS) entry which is preliminary data.</text>
</comment>